<keyword evidence="3" id="KW-1185">Reference proteome</keyword>
<feature type="compositionally biased region" description="Basic and acidic residues" evidence="1">
    <location>
        <begin position="71"/>
        <end position="81"/>
    </location>
</feature>
<feature type="region of interest" description="Disordered" evidence="1">
    <location>
        <begin position="66"/>
        <end position="104"/>
    </location>
</feature>
<protein>
    <submittedName>
        <fullName evidence="2">Uncharacterized protein</fullName>
    </submittedName>
</protein>
<evidence type="ECO:0000313" key="2">
    <source>
        <dbReference type="EMBL" id="GAA3354544.1"/>
    </source>
</evidence>
<comment type="caution">
    <text evidence="2">The sequence shown here is derived from an EMBL/GenBank/DDBJ whole genome shotgun (WGS) entry which is preliminary data.</text>
</comment>
<dbReference type="EMBL" id="BAAAYK010000037">
    <property type="protein sequence ID" value="GAA3354544.1"/>
    <property type="molecule type" value="Genomic_DNA"/>
</dbReference>
<accession>A0ABP6RIU5</accession>
<dbReference type="Proteomes" id="UP001500483">
    <property type="component" value="Unassembled WGS sequence"/>
</dbReference>
<reference evidence="3" key="1">
    <citation type="journal article" date="2019" name="Int. J. Syst. Evol. Microbiol.">
        <title>The Global Catalogue of Microorganisms (GCM) 10K type strain sequencing project: providing services to taxonomists for standard genome sequencing and annotation.</title>
        <authorList>
            <consortium name="The Broad Institute Genomics Platform"/>
            <consortium name="The Broad Institute Genome Sequencing Center for Infectious Disease"/>
            <person name="Wu L."/>
            <person name="Ma J."/>
        </authorList>
    </citation>
    <scope>NUCLEOTIDE SEQUENCE [LARGE SCALE GENOMIC DNA]</scope>
    <source>
        <strain evidence="3">JCM 9687</strain>
    </source>
</reference>
<sequence length="104" mass="11485">MRLAADGHRGRVPVVDDVGDLGERSRIRREVAQRVERFEPARHVRHGGVLRLLQDDVAGVHVVATGHRRRGEQAEQGERHQQTGAEPDVAADVPEPADHSGPNR</sequence>
<proteinExistence type="predicted"/>
<evidence type="ECO:0000313" key="3">
    <source>
        <dbReference type="Proteomes" id="UP001500483"/>
    </source>
</evidence>
<gene>
    <name evidence="2" type="ORF">GCM10020366_11560</name>
</gene>
<dbReference type="RefSeq" id="WP_344924793.1">
    <property type="nucleotide sequence ID" value="NZ_BAAAYK010000037.1"/>
</dbReference>
<evidence type="ECO:0000256" key="1">
    <source>
        <dbReference type="SAM" id="MobiDB-lite"/>
    </source>
</evidence>
<organism evidence="2 3">
    <name type="scientific">Saccharopolyspora gregorii</name>
    <dbReference type="NCBI Taxonomy" id="33914"/>
    <lineage>
        <taxon>Bacteria</taxon>
        <taxon>Bacillati</taxon>
        <taxon>Actinomycetota</taxon>
        <taxon>Actinomycetes</taxon>
        <taxon>Pseudonocardiales</taxon>
        <taxon>Pseudonocardiaceae</taxon>
        <taxon>Saccharopolyspora</taxon>
    </lineage>
</organism>
<name>A0ABP6RIU5_9PSEU</name>